<evidence type="ECO:0000256" key="1">
    <source>
        <dbReference type="ARBA" id="ARBA00022517"/>
    </source>
</evidence>
<keyword evidence="1" id="KW-0690">Ribosome biogenesis</keyword>
<dbReference type="Pfam" id="PF04327">
    <property type="entry name" value="Peptidase_Prp"/>
    <property type="match status" value="1"/>
</dbReference>
<proteinExistence type="inferred from homology"/>
<dbReference type="OrthoDB" id="48998at2"/>
<dbReference type="GeneID" id="54121227"/>
<organism evidence="7 8">
    <name type="scientific">Sharpea azabuensis</name>
    <dbReference type="NCBI Taxonomy" id="322505"/>
    <lineage>
        <taxon>Bacteria</taxon>
        <taxon>Bacillati</taxon>
        <taxon>Bacillota</taxon>
        <taxon>Erysipelotrichia</taxon>
        <taxon>Erysipelotrichales</taxon>
        <taxon>Coprobacillaceae</taxon>
        <taxon>Sharpea</taxon>
    </lineage>
</organism>
<evidence type="ECO:0000313" key="8">
    <source>
        <dbReference type="Proteomes" id="UP000183028"/>
    </source>
</evidence>
<dbReference type="PANTHER" id="PTHR39178">
    <property type="entry name" value="HYPOTHETICAL RIBOSOME-ASSOCIATED PROTEIN"/>
    <property type="match status" value="1"/>
</dbReference>
<accession>A0A1H6QZB5</accession>
<dbReference type="Proteomes" id="UP000183028">
    <property type="component" value="Unassembled WGS sequence"/>
</dbReference>
<dbReference type="InterPro" id="IPR007422">
    <property type="entry name" value="Peptidase_Prp"/>
</dbReference>
<gene>
    <name evidence="7" type="ORF">SAMN04487834_100433</name>
</gene>
<comment type="similarity">
    <text evidence="5">Belongs to the Prp family.</text>
</comment>
<sequence>MIKVKLAYHDDALTYVKVSGHANSDEYGKDLVCAGVSTIIVGVYNTLEKLGMLDIGTFKVEEGLAEFIIHKITRESQLILETLVTTLETIEYSYGDFIQIKKMEE</sequence>
<dbReference type="GO" id="GO:0008234">
    <property type="term" value="F:cysteine-type peptidase activity"/>
    <property type="evidence" value="ECO:0007669"/>
    <property type="project" value="UniProtKB-KW"/>
</dbReference>
<dbReference type="InterPro" id="IPR036764">
    <property type="entry name" value="Peptidase_Prp_sf"/>
</dbReference>
<dbReference type="Gene3D" id="3.30.70.1490">
    <property type="entry name" value="Cysteine protease Prp"/>
    <property type="match status" value="1"/>
</dbReference>
<dbReference type="RefSeq" id="WP_033163824.1">
    <property type="nucleotide sequence ID" value="NZ_CACZLD010000032.1"/>
</dbReference>
<evidence type="ECO:0000256" key="2">
    <source>
        <dbReference type="ARBA" id="ARBA00022670"/>
    </source>
</evidence>
<dbReference type="eggNOG" id="COG2868">
    <property type="taxonomic scope" value="Bacteria"/>
</dbReference>
<dbReference type="STRING" id="322505.SAMN04487836_10220"/>
<evidence type="ECO:0000256" key="6">
    <source>
        <dbReference type="ARBA" id="ARBA00044538"/>
    </source>
</evidence>
<evidence type="ECO:0000313" key="7">
    <source>
        <dbReference type="EMBL" id="SEI44292.1"/>
    </source>
</evidence>
<dbReference type="CDD" id="cd16332">
    <property type="entry name" value="Prp-like"/>
    <property type="match status" value="1"/>
</dbReference>
<name>A0A1H6QZB5_9FIRM</name>
<dbReference type="AlphaFoldDB" id="A0A1H6QZB5"/>
<dbReference type="EMBL" id="FNYK01000004">
    <property type="protein sequence ID" value="SEI44292.1"/>
    <property type="molecule type" value="Genomic_DNA"/>
</dbReference>
<keyword evidence="8" id="KW-1185">Reference proteome</keyword>
<dbReference type="SUPFAM" id="SSF118010">
    <property type="entry name" value="TM1457-like"/>
    <property type="match status" value="1"/>
</dbReference>
<protein>
    <recommendedName>
        <fullName evidence="6">Ribosomal processing cysteine protease Prp</fullName>
    </recommendedName>
</protein>
<keyword evidence="4" id="KW-0788">Thiol protease</keyword>
<keyword evidence="3" id="KW-0378">Hydrolase</keyword>
<evidence type="ECO:0000256" key="5">
    <source>
        <dbReference type="ARBA" id="ARBA00044503"/>
    </source>
</evidence>
<dbReference type="PANTHER" id="PTHR39178:SF1">
    <property type="entry name" value="RIBOSOMAL-PROCESSING CYSTEINE PROTEASE PRP"/>
    <property type="match status" value="1"/>
</dbReference>
<keyword evidence="2" id="KW-0645">Protease</keyword>
<dbReference type="GO" id="GO:0042254">
    <property type="term" value="P:ribosome biogenesis"/>
    <property type="evidence" value="ECO:0007669"/>
    <property type="project" value="UniProtKB-KW"/>
</dbReference>
<evidence type="ECO:0000256" key="4">
    <source>
        <dbReference type="ARBA" id="ARBA00022807"/>
    </source>
</evidence>
<reference evidence="8" key="1">
    <citation type="submission" date="2016-10" db="EMBL/GenBank/DDBJ databases">
        <authorList>
            <person name="Varghese N."/>
        </authorList>
    </citation>
    <scope>NUCLEOTIDE SEQUENCE [LARGE SCALE GENOMIC DNA]</scope>
    <source>
        <strain evidence="8">DSM 20406</strain>
    </source>
</reference>
<evidence type="ECO:0000256" key="3">
    <source>
        <dbReference type="ARBA" id="ARBA00022801"/>
    </source>
</evidence>
<dbReference type="GO" id="GO:0006508">
    <property type="term" value="P:proteolysis"/>
    <property type="evidence" value="ECO:0007669"/>
    <property type="project" value="UniProtKB-KW"/>
</dbReference>